<dbReference type="Gene3D" id="3.40.50.150">
    <property type="entry name" value="Vaccinia Virus protein VP39"/>
    <property type="match status" value="1"/>
</dbReference>
<dbReference type="EC" id="2.1.1.56" evidence="11"/>
<feature type="binding site" evidence="12">
    <location>
        <position position="137"/>
    </location>
    <ligand>
        <name>S-adenosyl-L-methionine</name>
        <dbReference type="ChEBI" id="CHEBI:59789"/>
    </ligand>
</feature>
<feature type="binding site" evidence="12">
    <location>
        <position position="90"/>
    </location>
    <ligand>
        <name>S-adenosyl-L-methionine</name>
        <dbReference type="ChEBI" id="CHEBI:59789"/>
    </ligand>
</feature>
<evidence type="ECO:0000256" key="13">
    <source>
        <dbReference type="PIRSR" id="PIRSR028762-2"/>
    </source>
</evidence>
<dbReference type="CDD" id="cd02440">
    <property type="entry name" value="AdoMet_MTases"/>
    <property type="match status" value="1"/>
</dbReference>
<feature type="site" description="mRNA cap binding" evidence="13">
    <location>
        <position position="378"/>
    </location>
</feature>
<comment type="function">
    <text evidence="10">Catalytic subunit of the mRNA-capping methyltransferase RNMT:RAMAC complex that methylates the N7 position of the added guanosine to the 5'-cap structure of mRNAs. Binds RNA containing 5'-terminal GpppC.</text>
</comment>
<keyword evidence="8 11" id="KW-0539">Nucleus</keyword>
<evidence type="ECO:0000313" key="16">
    <source>
        <dbReference type="Proteomes" id="UP000515145"/>
    </source>
</evidence>
<dbReference type="PIRSF" id="PIRSF028762">
    <property type="entry name" value="ABD1"/>
    <property type="match status" value="1"/>
</dbReference>
<feature type="site" description="mRNA cap binding" evidence="13">
    <location>
        <position position="281"/>
    </location>
</feature>
<evidence type="ECO:0000313" key="17">
    <source>
        <dbReference type="RefSeq" id="XP_028282819.1"/>
    </source>
</evidence>
<comment type="catalytic activity">
    <reaction evidence="9">
        <text>a 5'-end (5'-triphosphoguanosine)-ribonucleoside in mRNA + S-adenosyl-L-methionine = a 5'-end (N(7)-methyl 5'-triphosphoguanosine)-ribonucleoside in mRNA + S-adenosyl-L-homocysteine</text>
        <dbReference type="Rhea" id="RHEA:67008"/>
        <dbReference type="Rhea" id="RHEA-COMP:17166"/>
        <dbReference type="Rhea" id="RHEA-COMP:17167"/>
        <dbReference type="ChEBI" id="CHEBI:57856"/>
        <dbReference type="ChEBI" id="CHEBI:59789"/>
        <dbReference type="ChEBI" id="CHEBI:156461"/>
        <dbReference type="ChEBI" id="CHEBI:167617"/>
        <dbReference type="EC" id="2.1.1.56"/>
    </reaction>
</comment>
<dbReference type="InParanoid" id="A0A6P7K0X7"/>
<name>A0A6P7K0X7_9TELE</name>
<dbReference type="SUPFAM" id="SSF53335">
    <property type="entry name" value="S-adenosyl-L-methionine-dependent methyltransferases"/>
    <property type="match status" value="1"/>
</dbReference>
<dbReference type="SMR" id="A0A6P7K0X7"/>
<feature type="compositionally biased region" description="Acidic residues" evidence="14">
    <location>
        <begin position="10"/>
        <end position="19"/>
    </location>
</feature>
<evidence type="ECO:0000256" key="11">
    <source>
        <dbReference type="PIRNR" id="PIRNR028762"/>
    </source>
</evidence>
<dbReference type="CTD" id="8731"/>
<dbReference type="GeneID" id="114449389"/>
<feature type="domain" description="MRNA cap 0 methyltransferase" evidence="15">
    <location>
        <begin position="77"/>
        <end position="386"/>
    </location>
</feature>
<evidence type="ECO:0000256" key="6">
    <source>
        <dbReference type="ARBA" id="ARBA00022884"/>
    </source>
</evidence>
<evidence type="ECO:0000256" key="3">
    <source>
        <dbReference type="ARBA" id="ARBA00022664"/>
    </source>
</evidence>
<evidence type="ECO:0000256" key="1">
    <source>
        <dbReference type="ARBA" id="ARBA00004123"/>
    </source>
</evidence>
<evidence type="ECO:0000256" key="2">
    <source>
        <dbReference type="ARBA" id="ARBA00022603"/>
    </source>
</evidence>
<protein>
    <recommendedName>
        <fullName evidence="11">mRNA cap guanine-N(7) methyltransferase</fullName>
        <ecNumber evidence="11">2.1.1.56</ecNumber>
    </recommendedName>
    <alternativeName>
        <fullName evidence="11">mRNA (guanine-N(7))-methyltransferase</fullName>
    </alternativeName>
    <alternativeName>
        <fullName evidence="11">mRNA cap methyltransferase</fullName>
    </alternativeName>
</protein>
<keyword evidence="16" id="KW-1185">Reference proteome</keyword>
<evidence type="ECO:0000259" key="15">
    <source>
        <dbReference type="PROSITE" id="PS51562"/>
    </source>
</evidence>
<dbReference type="Pfam" id="PF03291">
    <property type="entry name" value="mRNA_G-N7_MeTrfase"/>
    <property type="match status" value="1"/>
</dbReference>
<evidence type="ECO:0000256" key="7">
    <source>
        <dbReference type="ARBA" id="ARBA00023042"/>
    </source>
</evidence>
<accession>A0A6P7K0X7</accession>
<dbReference type="PANTHER" id="PTHR12189:SF2">
    <property type="entry name" value="MRNA CAP GUANINE-N7 METHYLTRANSFERASE"/>
    <property type="match status" value="1"/>
</dbReference>
<evidence type="ECO:0000256" key="4">
    <source>
        <dbReference type="ARBA" id="ARBA00022679"/>
    </source>
</evidence>
<dbReference type="FunCoup" id="A0A6P7K0X7">
    <property type="interactions" value="1862"/>
</dbReference>
<keyword evidence="5 11" id="KW-0949">S-adenosyl-L-methionine</keyword>
<keyword evidence="7 11" id="KW-0506">mRNA capping</keyword>
<dbReference type="GO" id="GO:0003723">
    <property type="term" value="F:RNA binding"/>
    <property type="evidence" value="ECO:0007669"/>
    <property type="project" value="UniProtKB-KW"/>
</dbReference>
<dbReference type="InterPro" id="IPR004971">
    <property type="entry name" value="mRNA_G-N7_MeTrfase_dom"/>
</dbReference>
<feature type="site" description="mRNA cap binding" evidence="13">
    <location>
        <position position="118"/>
    </location>
</feature>
<proteinExistence type="inferred from homology"/>
<evidence type="ECO:0000256" key="14">
    <source>
        <dbReference type="SAM" id="MobiDB-lite"/>
    </source>
</evidence>
<feature type="binding site" evidence="13">
    <location>
        <begin position="86"/>
        <end position="87"/>
    </location>
    <ligand>
        <name>mRNA</name>
        <dbReference type="ChEBI" id="CHEBI:33699"/>
    </ligand>
</feature>
<evidence type="ECO:0000256" key="8">
    <source>
        <dbReference type="ARBA" id="ARBA00023242"/>
    </source>
</evidence>
<keyword evidence="6 11" id="KW-0694">RNA-binding</keyword>
<gene>
    <name evidence="17" type="primary">rnmt</name>
</gene>
<dbReference type="OrthoDB" id="10248867at2759"/>
<feature type="site" description="mRNA cap binding" evidence="13">
    <location>
        <position position="124"/>
    </location>
</feature>
<sequence length="387" mass="44222">MDVLLRKDGGEEEEEEEEGPSPGGGRRGQKAQMKRRHEEEEEEEECAKKKLVIDHSVKVASHYNSLQEVGLAARSRSRIFFMRNFNNWMKSVLIGEILEQVRAGGCRRVSVLDLGCGKGGDLLKWRRGGIDHLVCADIAGVSVEQCQSRYEEMKRKSHINEKIFKAQFITADCTKEVLSEKLEDAELQFDVCSCQFVYHYSFESEQKADMMLRNACERLKPGGFFIGTTPDAFELVKRLEASDSLSFGNEVFKVSFGSKGDYPLFGCQYHFSLEDVVDVPEFLVYFPLLEHMAKNYNMRLVLRQRFSEFFEEKVKKEHHRSLMMKMTALEPFPLEDGDGQTTGSSGEYRHAKEHCARAGVRPPVGTLSRSEWEAASIYLVFVFQKIS</sequence>
<dbReference type="InterPro" id="IPR039753">
    <property type="entry name" value="RG7MT1"/>
</dbReference>
<evidence type="ECO:0000256" key="10">
    <source>
        <dbReference type="ARBA" id="ARBA00045434"/>
    </source>
</evidence>
<reference evidence="17" key="1">
    <citation type="submission" date="2025-08" db="UniProtKB">
        <authorList>
            <consortium name="RefSeq"/>
        </authorList>
    </citation>
    <scope>IDENTIFICATION</scope>
</reference>
<comment type="subcellular location">
    <subcellularLocation>
        <location evidence="1 11">Nucleus</location>
    </subcellularLocation>
</comment>
<dbReference type="PROSITE" id="PS51562">
    <property type="entry name" value="RNA_CAP0_MT"/>
    <property type="match status" value="1"/>
</dbReference>
<keyword evidence="2 11" id="KW-0489">Methyltransferase</keyword>
<feature type="binding site" evidence="12">
    <location>
        <position position="200"/>
    </location>
    <ligand>
        <name>S-adenosyl-L-methionine</name>
        <dbReference type="ChEBI" id="CHEBI:59789"/>
    </ligand>
</feature>
<dbReference type="InterPro" id="IPR016899">
    <property type="entry name" value="mRNA_G-N7_MeTrfase_euk"/>
</dbReference>
<feature type="site" description="mRNA cap binding" evidence="13">
    <location>
        <position position="149"/>
    </location>
</feature>
<dbReference type="PANTHER" id="PTHR12189">
    <property type="entry name" value="MRNA GUANINE-7- METHYLTRANSFERASE"/>
    <property type="match status" value="1"/>
</dbReference>
<feature type="binding site" evidence="12">
    <location>
        <position position="172"/>
    </location>
    <ligand>
        <name>S-adenosyl-L-methionine</name>
        <dbReference type="ChEBI" id="CHEBI:59789"/>
    </ligand>
</feature>
<evidence type="ECO:0000256" key="5">
    <source>
        <dbReference type="ARBA" id="ARBA00022691"/>
    </source>
</evidence>
<feature type="site" description="mRNA cap binding" evidence="13">
    <location>
        <position position="199"/>
    </location>
</feature>
<dbReference type="RefSeq" id="XP_028282819.1">
    <property type="nucleotide sequence ID" value="XM_028427018.1"/>
</dbReference>
<feature type="region of interest" description="Disordered" evidence="14">
    <location>
        <begin position="1"/>
        <end position="45"/>
    </location>
</feature>
<feature type="binding site" evidence="12">
    <location>
        <position position="195"/>
    </location>
    <ligand>
        <name>S-adenosyl-L-methionine</name>
        <dbReference type="ChEBI" id="CHEBI:59789"/>
    </ligand>
</feature>
<keyword evidence="4 11" id="KW-0808">Transferase</keyword>
<organism evidence="16 17">
    <name type="scientific">Parambassis ranga</name>
    <name type="common">Indian glassy fish</name>
    <dbReference type="NCBI Taxonomy" id="210632"/>
    <lineage>
        <taxon>Eukaryota</taxon>
        <taxon>Metazoa</taxon>
        <taxon>Chordata</taxon>
        <taxon>Craniata</taxon>
        <taxon>Vertebrata</taxon>
        <taxon>Euteleostomi</taxon>
        <taxon>Actinopterygii</taxon>
        <taxon>Neopterygii</taxon>
        <taxon>Teleostei</taxon>
        <taxon>Neoteleostei</taxon>
        <taxon>Acanthomorphata</taxon>
        <taxon>Ovalentaria</taxon>
        <taxon>Ambassidae</taxon>
        <taxon>Parambassis</taxon>
    </lineage>
</organism>
<evidence type="ECO:0000256" key="9">
    <source>
        <dbReference type="ARBA" id="ARBA00044712"/>
    </source>
</evidence>
<dbReference type="Proteomes" id="UP000515145">
    <property type="component" value="Chromosome 2"/>
</dbReference>
<dbReference type="GO" id="GO:0004482">
    <property type="term" value="F:mRNA 5'-cap (guanine-N7-)-methyltransferase activity"/>
    <property type="evidence" value="ECO:0007669"/>
    <property type="project" value="UniProtKB-EC"/>
</dbReference>
<dbReference type="InterPro" id="IPR029063">
    <property type="entry name" value="SAM-dependent_MTases_sf"/>
</dbReference>
<dbReference type="GO" id="GO:0005634">
    <property type="term" value="C:nucleus"/>
    <property type="evidence" value="ECO:0007669"/>
    <property type="project" value="UniProtKB-SubCell"/>
</dbReference>
<feature type="binding site" evidence="12">
    <location>
        <position position="115"/>
    </location>
    <ligand>
        <name>S-adenosyl-L-methionine</name>
        <dbReference type="ChEBI" id="CHEBI:59789"/>
    </ligand>
</feature>
<evidence type="ECO:0000256" key="12">
    <source>
        <dbReference type="PIRSR" id="PIRSR028762-1"/>
    </source>
</evidence>
<keyword evidence="3 11" id="KW-0507">mRNA processing</keyword>
<comment type="similarity">
    <text evidence="11">Belongs to the class I-like SAM-binding methyltransferase superfamily. mRNA cap 0 methyltransferase family.</text>
</comment>
<dbReference type="AlphaFoldDB" id="A0A6P7K0X7"/>